<dbReference type="AlphaFoldDB" id="A0A1F7U9X5"/>
<evidence type="ECO:0000313" key="1">
    <source>
        <dbReference type="EMBL" id="OGL74598.1"/>
    </source>
</evidence>
<dbReference type="Proteomes" id="UP000177088">
    <property type="component" value="Unassembled WGS sequence"/>
</dbReference>
<reference evidence="1 2" key="1">
    <citation type="journal article" date="2016" name="Nat. Commun.">
        <title>Thousands of microbial genomes shed light on interconnected biogeochemical processes in an aquifer system.</title>
        <authorList>
            <person name="Anantharaman K."/>
            <person name="Brown C.T."/>
            <person name="Hug L.A."/>
            <person name="Sharon I."/>
            <person name="Castelle C.J."/>
            <person name="Probst A.J."/>
            <person name="Thomas B.C."/>
            <person name="Singh A."/>
            <person name="Wilkins M.J."/>
            <person name="Karaoz U."/>
            <person name="Brodie E.L."/>
            <person name="Williams K.H."/>
            <person name="Hubbard S.S."/>
            <person name="Banfield J.F."/>
        </authorList>
    </citation>
    <scope>NUCLEOTIDE SEQUENCE [LARGE SCALE GENOMIC DNA]</scope>
</reference>
<name>A0A1F7U9X5_9BACT</name>
<organism evidence="1 2">
    <name type="scientific">Candidatus Uhrbacteria bacterium RIFCSPHIGHO2_02_FULL_60_10</name>
    <dbReference type="NCBI Taxonomy" id="1802392"/>
    <lineage>
        <taxon>Bacteria</taxon>
        <taxon>Candidatus Uhriibacteriota</taxon>
    </lineage>
</organism>
<proteinExistence type="predicted"/>
<dbReference type="EMBL" id="MGEA01000012">
    <property type="protein sequence ID" value="OGL74598.1"/>
    <property type="molecule type" value="Genomic_DNA"/>
</dbReference>
<accession>A0A1F7U9X5</accession>
<protein>
    <submittedName>
        <fullName evidence="1">Uncharacterized protein</fullName>
    </submittedName>
</protein>
<sequence length="206" mass="22213">MTGGRFCASMAARLIHDSHFGCRQHSRSETMTKLIASATVFLFLTAACATAPTFRRPNMIEISEYDLPVRVPGPDWKVIKNAKVGLSETAFDVLFVHRQTGANVGCLLYPGSASPPLVVAANLGKRLKRSGASVTPPVLTGRHRGDAVIEFSFNEHGRQLNGKTVVIRLERLGSDTAIVTGTWVENDPAGAPYVLNALLQDLRGGE</sequence>
<comment type="caution">
    <text evidence="1">The sequence shown here is derived from an EMBL/GenBank/DDBJ whole genome shotgun (WGS) entry which is preliminary data.</text>
</comment>
<gene>
    <name evidence="1" type="ORF">A3C96_02095</name>
</gene>
<evidence type="ECO:0000313" key="2">
    <source>
        <dbReference type="Proteomes" id="UP000177088"/>
    </source>
</evidence>